<accession>A0A510UL65</accession>
<dbReference type="AlphaFoldDB" id="A0A510UL65"/>
<organism evidence="2 3">
    <name type="scientific">Aliivibrio fischeri</name>
    <name type="common">Vibrio fischeri</name>
    <dbReference type="NCBI Taxonomy" id="668"/>
    <lineage>
        <taxon>Bacteria</taxon>
        <taxon>Pseudomonadati</taxon>
        <taxon>Pseudomonadota</taxon>
        <taxon>Gammaproteobacteria</taxon>
        <taxon>Vibrionales</taxon>
        <taxon>Vibrionaceae</taxon>
        <taxon>Aliivibrio</taxon>
    </lineage>
</organism>
<sequence>MRNTPFSKKWLSEKANPTMKFNPKPHHTRKRIELLEEQLKRQECSK</sequence>
<evidence type="ECO:0000256" key="1">
    <source>
        <dbReference type="SAM" id="MobiDB-lite"/>
    </source>
</evidence>
<proteinExistence type="predicted"/>
<evidence type="ECO:0000313" key="3">
    <source>
        <dbReference type="Proteomes" id="UP000321787"/>
    </source>
</evidence>
<reference evidence="2 3" key="1">
    <citation type="submission" date="2019-07" db="EMBL/GenBank/DDBJ databases">
        <title>Whole genome shotgun sequence of Aliivibrio fischeri NBRC 101058.</title>
        <authorList>
            <person name="Hosoyama A."/>
            <person name="Uohara A."/>
            <person name="Ohji S."/>
            <person name="Ichikawa N."/>
        </authorList>
    </citation>
    <scope>NUCLEOTIDE SEQUENCE [LARGE SCALE GENOMIC DNA]</scope>
    <source>
        <strain evidence="2 3">NBRC 101058</strain>
    </source>
</reference>
<gene>
    <name evidence="2" type="ORF">AFI02nite_34380</name>
</gene>
<feature type="region of interest" description="Disordered" evidence="1">
    <location>
        <begin position="1"/>
        <end position="27"/>
    </location>
</feature>
<protein>
    <submittedName>
        <fullName evidence="2">Uncharacterized protein</fullName>
    </submittedName>
</protein>
<evidence type="ECO:0000313" key="2">
    <source>
        <dbReference type="EMBL" id="GEK15402.1"/>
    </source>
</evidence>
<dbReference type="Proteomes" id="UP000321787">
    <property type="component" value="Unassembled WGS sequence"/>
</dbReference>
<dbReference type="EMBL" id="BJTZ01000029">
    <property type="protein sequence ID" value="GEK15402.1"/>
    <property type="molecule type" value="Genomic_DNA"/>
</dbReference>
<comment type="caution">
    <text evidence="2">The sequence shown here is derived from an EMBL/GenBank/DDBJ whole genome shotgun (WGS) entry which is preliminary data.</text>
</comment>
<name>A0A510UL65_ALIFS</name>